<dbReference type="InterPro" id="IPR028163">
    <property type="entry name" value="HAUS_6_N"/>
</dbReference>
<sequence length="648" mass="74756">MAVSASFHRNVLLLSRVIKPSDEFQKYFREGMFNKPNTAGFLHISHYLLTIYDSERFKKLIDWPVICKKTEAKYRNNVKDYLTIIATENPDIGFPNILMSHLIHAGGSKFTIIMWKLSQVVLRKYITRETATNVTFAPQVRNKGNLTKKFLQGSNAKINCDILNLHQNLSQMENRTKSILEKEKEMLTKIIVEIFEKEQLIENLSHAAPVHPSIKKRLRDINDGEVIKMWKININKGLNKIQKKNVILKDTKQISYKANNIVLCNSTDTKTINANQLQKINDLEISELFPPDMQCLLFQLYRDEKMILNHFIVLFEFLLLQLYQQLNLSKLEDFSECSLQIEASCKDLKSALNIIQTYLTDITKTISETRDVLSEKNIIQIHNDTMLPMVNNMLITLSPLIKINTNQSEEENDLRKRLQFTPVEAAHKSLFSRYERLKESHTSRGTKLRGNSLVSRINFDETIASTSSEKPSLHITTSSKKSLSCFKQAEKYSRLFSTRMKRSNRAVNSSILSIPCTSKANSTTIANNIEEIHDISELSLNISSKSLCNISIEVTTPEKLTVRQNKSENTSETEDVINDFPDKANMLNMCETIKIETENNYDNNFTKTEQSHQRRRSIGDLVERYKKLLETRNRTPSPKISHVNCEYK</sequence>
<dbReference type="Proteomes" id="UP001642520">
    <property type="component" value="Unassembled WGS sequence"/>
</dbReference>
<keyword evidence="3" id="KW-1185">Reference proteome</keyword>
<feature type="domain" description="HAUS augmin-like complex subunit 6 N-terminal" evidence="1">
    <location>
        <begin position="7"/>
        <end position="208"/>
    </location>
</feature>
<reference evidence="2 3" key="1">
    <citation type="submission" date="2024-08" db="EMBL/GenBank/DDBJ databases">
        <authorList>
            <person name="Will J Nash"/>
            <person name="Angela Man"/>
            <person name="Seanna McTaggart"/>
            <person name="Kendall Baker"/>
            <person name="Tom Barker"/>
            <person name="Leah Catchpole"/>
            <person name="Alex Durrant"/>
            <person name="Karim Gharbi"/>
            <person name="Naomi Irish"/>
            <person name="Gemy Kaithakottil"/>
            <person name="Debby Ku"/>
            <person name="Aaliyah Providence"/>
            <person name="Felix Shaw"/>
            <person name="David Swarbreck"/>
            <person name="Chris Watkins"/>
            <person name="Ann M. McCartney"/>
            <person name="Giulio Formenti"/>
            <person name="Alice Mouton"/>
            <person name="Noel Vella"/>
            <person name="Bjorn M von Reumont"/>
            <person name="Adriana Vella"/>
            <person name="Wilfried Haerty"/>
        </authorList>
    </citation>
    <scope>NUCLEOTIDE SEQUENCE [LARGE SCALE GENOMIC DNA]</scope>
</reference>
<dbReference type="EMBL" id="CAXAJV020001294">
    <property type="protein sequence ID" value="CAL7946209.1"/>
    <property type="molecule type" value="Genomic_DNA"/>
</dbReference>
<evidence type="ECO:0000313" key="3">
    <source>
        <dbReference type="Proteomes" id="UP001642520"/>
    </source>
</evidence>
<protein>
    <recommendedName>
        <fullName evidence="1">HAUS augmin-like complex subunit 6 N-terminal domain-containing protein</fullName>
    </recommendedName>
</protein>
<evidence type="ECO:0000259" key="1">
    <source>
        <dbReference type="Pfam" id="PF14661"/>
    </source>
</evidence>
<dbReference type="PANTHER" id="PTHR16151">
    <property type="entry name" value="HAUS AUGMIN-LIKE COMPLEX SUBUNIT 6"/>
    <property type="match status" value="1"/>
</dbReference>
<accession>A0ABP1NYY4</accession>
<gene>
    <name evidence="2" type="ORF">XYLVIOL_LOCUS7661</name>
</gene>
<proteinExistence type="predicted"/>
<comment type="caution">
    <text evidence="2">The sequence shown here is derived from an EMBL/GenBank/DDBJ whole genome shotgun (WGS) entry which is preliminary data.</text>
</comment>
<name>A0ABP1NYY4_XYLVO</name>
<dbReference type="Pfam" id="PF14661">
    <property type="entry name" value="HAUS6_N"/>
    <property type="match status" value="1"/>
</dbReference>
<dbReference type="PANTHER" id="PTHR16151:SF2">
    <property type="entry name" value="HAUS AUGMIN-LIKE COMPLEX SUBUNIT 6"/>
    <property type="match status" value="1"/>
</dbReference>
<organism evidence="2 3">
    <name type="scientific">Xylocopa violacea</name>
    <name type="common">Violet carpenter bee</name>
    <name type="synonym">Apis violacea</name>
    <dbReference type="NCBI Taxonomy" id="135666"/>
    <lineage>
        <taxon>Eukaryota</taxon>
        <taxon>Metazoa</taxon>
        <taxon>Ecdysozoa</taxon>
        <taxon>Arthropoda</taxon>
        <taxon>Hexapoda</taxon>
        <taxon>Insecta</taxon>
        <taxon>Pterygota</taxon>
        <taxon>Neoptera</taxon>
        <taxon>Endopterygota</taxon>
        <taxon>Hymenoptera</taxon>
        <taxon>Apocrita</taxon>
        <taxon>Aculeata</taxon>
        <taxon>Apoidea</taxon>
        <taxon>Anthophila</taxon>
        <taxon>Apidae</taxon>
        <taxon>Xylocopa</taxon>
        <taxon>Xylocopa</taxon>
    </lineage>
</organism>
<dbReference type="InterPro" id="IPR026797">
    <property type="entry name" value="HAUS_6"/>
</dbReference>
<evidence type="ECO:0000313" key="2">
    <source>
        <dbReference type="EMBL" id="CAL7946209.1"/>
    </source>
</evidence>